<keyword evidence="4" id="KW-0312">Gluconeogenesis</keyword>
<dbReference type="SUPFAM" id="SSF51351">
    <property type="entry name" value="Triosephosphate isomerase (TIM)"/>
    <property type="match status" value="1"/>
</dbReference>
<dbReference type="GO" id="GO:0046166">
    <property type="term" value="P:glyceraldehyde-3-phosphate biosynthetic process"/>
    <property type="evidence" value="ECO:0007669"/>
    <property type="project" value="TreeGrafter"/>
</dbReference>
<dbReference type="EC" id="5.3.1.1" evidence="4"/>
<dbReference type="InterPro" id="IPR000652">
    <property type="entry name" value="Triosephosphate_isomerase"/>
</dbReference>
<keyword evidence="4" id="KW-0324">Glycolysis</keyword>
<dbReference type="STRING" id="2880.D7FSR6"/>
<dbReference type="EMBL" id="FN648418">
    <property type="protein sequence ID" value="CBJ31207.1"/>
    <property type="molecule type" value="Genomic_DNA"/>
</dbReference>
<dbReference type="GO" id="GO:0006094">
    <property type="term" value="P:gluconeogenesis"/>
    <property type="evidence" value="ECO:0007669"/>
    <property type="project" value="UniProtKB-UniPathway"/>
</dbReference>
<dbReference type="GO" id="GO:0019563">
    <property type="term" value="P:glycerol catabolic process"/>
    <property type="evidence" value="ECO:0007669"/>
    <property type="project" value="TreeGrafter"/>
</dbReference>
<dbReference type="InParanoid" id="D7FSR6"/>
<evidence type="ECO:0000313" key="7">
    <source>
        <dbReference type="Proteomes" id="UP000002630"/>
    </source>
</evidence>
<dbReference type="Gene3D" id="3.20.20.70">
    <property type="entry name" value="Aldolase class I"/>
    <property type="match status" value="2"/>
</dbReference>
<dbReference type="OMA" id="KEICAVH"/>
<dbReference type="CDD" id="cd00311">
    <property type="entry name" value="TIM"/>
    <property type="match status" value="1"/>
</dbReference>
<dbReference type="UniPathway" id="UPA00138"/>
<reference evidence="6 7" key="1">
    <citation type="journal article" date="2010" name="Nature">
        <title>The Ectocarpus genome and the independent evolution of multicellularity in brown algae.</title>
        <authorList>
            <person name="Cock J.M."/>
            <person name="Sterck L."/>
            <person name="Rouze P."/>
            <person name="Scornet D."/>
            <person name="Allen A.E."/>
            <person name="Amoutzias G."/>
            <person name="Anthouard V."/>
            <person name="Artiguenave F."/>
            <person name="Aury J.M."/>
            <person name="Badger J.H."/>
            <person name="Beszteri B."/>
            <person name="Billiau K."/>
            <person name="Bonnet E."/>
            <person name="Bothwell J.H."/>
            <person name="Bowler C."/>
            <person name="Boyen C."/>
            <person name="Brownlee C."/>
            <person name="Carrano C.J."/>
            <person name="Charrier B."/>
            <person name="Cho G.Y."/>
            <person name="Coelho S.M."/>
            <person name="Collen J."/>
            <person name="Corre E."/>
            <person name="Da Silva C."/>
            <person name="Delage L."/>
            <person name="Delaroque N."/>
            <person name="Dittami S.M."/>
            <person name="Doulbeau S."/>
            <person name="Elias M."/>
            <person name="Farnham G."/>
            <person name="Gachon C.M."/>
            <person name="Gschloessl B."/>
            <person name="Heesch S."/>
            <person name="Jabbari K."/>
            <person name="Jubin C."/>
            <person name="Kawai H."/>
            <person name="Kimura K."/>
            <person name="Kloareg B."/>
            <person name="Kupper F.C."/>
            <person name="Lang D."/>
            <person name="Le Bail A."/>
            <person name="Leblanc C."/>
            <person name="Lerouge P."/>
            <person name="Lohr M."/>
            <person name="Lopez P.J."/>
            <person name="Martens C."/>
            <person name="Maumus F."/>
            <person name="Michel G."/>
            <person name="Miranda-Saavedra D."/>
            <person name="Morales J."/>
            <person name="Moreau H."/>
            <person name="Motomura T."/>
            <person name="Nagasato C."/>
            <person name="Napoli C.A."/>
            <person name="Nelson D.R."/>
            <person name="Nyvall-Collen P."/>
            <person name="Peters A.F."/>
            <person name="Pommier C."/>
            <person name="Potin P."/>
            <person name="Poulain J."/>
            <person name="Quesneville H."/>
            <person name="Read B."/>
            <person name="Rensing S.A."/>
            <person name="Ritter A."/>
            <person name="Rousvoal S."/>
            <person name="Samanta M."/>
            <person name="Samson G."/>
            <person name="Schroeder D.C."/>
            <person name="Segurens B."/>
            <person name="Strittmatter M."/>
            <person name="Tonon T."/>
            <person name="Tregear J.W."/>
            <person name="Valentin K."/>
            <person name="von Dassow P."/>
            <person name="Yamagishi T."/>
            <person name="Van de Peer Y."/>
            <person name="Wincker P."/>
        </authorList>
    </citation>
    <scope>NUCLEOTIDE SEQUENCE [LARGE SCALE GENOMIC DNA]</scope>
    <source>
        <strain evidence="7">Ec32 / CCAP1310/4</strain>
    </source>
</reference>
<dbReference type="PANTHER" id="PTHR21139:SF42">
    <property type="entry name" value="TRIOSEPHOSPHATE ISOMERASE"/>
    <property type="match status" value="1"/>
</dbReference>
<protein>
    <recommendedName>
        <fullName evidence="4">Triosephosphate isomerase</fullName>
        <ecNumber evidence="4">5.3.1.1</ecNumber>
    </recommendedName>
</protein>
<dbReference type="GO" id="GO:0005829">
    <property type="term" value="C:cytosol"/>
    <property type="evidence" value="ECO:0007669"/>
    <property type="project" value="TreeGrafter"/>
</dbReference>
<dbReference type="Pfam" id="PF00121">
    <property type="entry name" value="TIM"/>
    <property type="match status" value="2"/>
</dbReference>
<comment type="similarity">
    <text evidence="1 4">Belongs to the triosephosphate isomerase family.</text>
</comment>
<dbReference type="AlphaFoldDB" id="D7FSR6"/>
<feature type="signal peptide" evidence="5">
    <location>
        <begin position="1"/>
        <end position="24"/>
    </location>
</feature>
<comment type="catalytic activity">
    <reaction evidence="4">
        <text>D-glyceraldehyde 3-phosphate = dihydroxyacetone phosphate</text>
        <dbReference type="Rhea" id="RHEA:18585"/>
        <dbReference type="ChEBI" id="CHEBI:57642"/>
        <dbReference type="ChEBI" id="CHEBI:59776"/>
        <dbReference type="EC" id="5.3.1.1"/>
    </reaction>
</comment>
<evidence type="ECO:0000256" key="1">
    <source>
        <dbReference type="ARBA" id="ARBA00007422"/>
    </source>
</evidence>
<dbReference type="PANTHER" id="PTHR21139">
    <property type="entry name" value="TRIOSEPHOSPHATE ISOMERASE"/>
    <property type="match status" value="1"/>
</dbReference>
<evidence type="ECO:0000256" key="5">
    <source>
        <dbReference type="SAM" id="SignalP"/>
    </source>
</evidence>
<comment type="pathway">
    <text evidence="4">Carbohydrate biosynthesis; gluconeogenesis.</text>
</comment>
<dbReference type="OrthoDB" id="6715177at2759"/>
<feature type="chain" id="PRO_5003095444" description="Triosephosphate isomerase" evidence="5">
    <location>
        <begin position="25"/>
        <end position="255"/>
    </location>
</feature>
<keyword evidence="7" id="KW-1185">Reference proteome</keyword>
<keyword evidence="3 4" id="KW-0413">Isomerase</keyword>
<proteinExistence type="inferred from homology"/>
<comment type="pathway">
    <text evidence="4">Carbohydrate degradation; glycolysis; D-glyceraldehyde 3-phosphate from glycerone phosphate: step 1/1.</text>
</comment>
<evidence type="ECO:0000313" key="6">
    <source>
        <dbReference type="EMBL" id="CBJ31207.1"/>
    </source>
</evidence>
<evidence type="ECO:0000256" key="4">
    <source>
        <dbReference type="RuleBase" id="RU363013"/>
    </source>
</evidence>
<comment type="subunit">
    <text evidence="2">Homodimer.</text>
</comment>
<evidence type="ECO:0000256" key="2">
    <source>
        <dbReference type="ARBA" id="ARBA00011738"/>
    </source>
</evidence>
<dbReference type="UniPathway" id="UPA00109">
    <property type="reaction ID" value="UER00189"/>
</dbReference>
<dbReference type="GO" id="GO:0006096">
    <property type="term" value="P:glycolytic process"/>
    <property type="evidence" value="ECO:0007669"/>
    <property type="project" value="UniProtKB-UniPathway"/>
</dbReference>
<evidence type="ECO:0000256" key="3">
    <source>
        <dbReference type="ARBA" id="ARBA00023235"/>
    </source>
</evidence>
<name>D7FSR6_ECTSI</name>
<sequence length="255" mass="26442">MKLTSLLTLAGLGAGSAFVAPATAFHGAGVTTTAPRGSSSASFQMMARVPFIAGNWKMNPLDVDSAKDLAKSVSEATTSVEVEVAVIPPHPFLVPVKDQVDGVDGNKVAVGSQDLYTEDAGAFTGASSTGMLASVGCEYILCGHSERRSVFGDSDEMVNKKVHKVLDQGLKAILCIGESKEEYEAGLNKEICAVHIGKGLTGVTAEQMESIVIAYEPTVYELMACPDIDGALVGGASLVAEKFARIVGFKAPVSA</sequence>
<dbReference type="EMBL" id="FN649734">
    <property type="protein sequence ID" value="CBJ31207.1"/>
    <property type="molecule type" value="Genomic_DNA"/>
</dbReference>
<dbReference type="Proteomes" id="UP000002630">
    <property type="component" value="Linkage Group LG09"/>
</dbReference>
<organism evidence="6 7">
    <name type="scientific">Ectocarpus siliculosus</name>
    <name type="common">Brown alga</name>
    <name type="synonym">Conferva siliculosa</name>
    <dbReference type="NCBI Taxonomy" id="2880"/>
    <lineage>
        <taxon>Eukaryota</taxon>
        <taxon>Sar</taxon>
        <taxon>Stramenopiles</taxon>
        <taxon>Ochrophyta</taxon>
        <taxon>PX clade</taxon>
        <taxon>Phaeophyceae</taxon>
        <taxon>Ectocarpales</taxon>
        <taxon>Ectocarpaceae</taxon>
        <taxon>Ectocarpus</taxon>
    </lineage>
</organism>
<accession>D7FSR6</accession>
<dbReference type="PROSITE" id="PS51440">
    <property type="entry name" value="TIM_2"/>
    <property type="match status" value="2"/>
</dbReference>
<gene>
    <name evidence="6" type="primary">TPI</name>
    <name evidence="6" type="ORF">Esi_0238_0042</name>
</gene>
<dbReference type="InterPro" id="IPR035990">
    <property type="entry name" value="TIM_sf"/>
</dbReference>
<keyword evidence="5" id="KW-0732">Signal</keyword>
<dbReference type="InterPro" id="IPR013785">
    <property type="entry name" value="Aldolase_TIM"/>
</dbReference>
<dbReference type="GO" id="GO:0004807">
    <property type="term" value="F:triose-phosphate isomerase activity"/>
    <property type="evidence" value="ECO:0007669"/>
    <property type="project" value="UniProtKB-EC"/>
</dbReference>